<organism evidence="2">
    <name type="scientific">marine sediment metagenome</name>
    <dbReference type="NCBI Taxonomy" id="412755"/>
    <lineage>
        <taxon>unclassified sequences</taxon>
        <taxon>metagenomes</taxon>
        <taxon>ecological metagenomes</taxon>
    </lineage>
</organism>
<name>X1HNV8_9ZZZZ</name>
<proteinExistence type="predicted"/>
<feature type="non-terminal residue" evidence="2">
    <location>
        <position position="107"/>
    </location>
</feature>
<sequence length="107" mass="11201">MHGCAAASSSLALAGTGLDAVWVLALIAAVALAALGMLKMRISLAGLRKVFVAASVVCFAALTAVALARFELYRQAFQEDYLMEWLAAAFLLAAWVIGAVAKGEFRP</sequence>
<dbReference type="AlphaFoldDB" id="X1HNV8"/>
<keyword evidence="1" id="KW-0812">Transmembrane</keyword>
<keyword evidence="1" id="KW-1133">Transmembrane helix</keyword>
<gene>
    <name evidence="2" type="ORF">S03H2_12516</name>
</gene>
<evidence type="ECO:0000313" key="2">
    <source>
        <dbReference type="EMBL" id="GAH46953.1"/>
    </source>
</evidence>
<evidence type="ECO:0000256" key="1">
    <source>
        <dbReference type="SAM" id="Phobius"/>
    </source>
</evidence>
<reference evidence="2" key="1">
    <citation type="journal article" date="2014" name="Front. Microbiol.">
        <title>High frequency of phylogenetically diverse reductive dehalogenase-homologous genes in deep subseafloor sedimentary metagenomes.</title>
        <authorList>
            <person name="Kawai M."/>
            <person name="Futagami T."/>
            <person name="Toyoda A."/>
            <person name="Takaki Y."/>
            <person name="Nishi S."/>
            <person name="Hori S."/>
            <person name="Arai W."/>
            <person name="Tsubouchi T."/>
            <person name="Morono Y."/>
            <person name="Uchiyama I."/>
            <person name="Ito T."/>
            <person name="Fujiyama A."/>
            <person name="Inagaki F."/>
            <person name="Takami H."/>
        </authorList>
    </citation>
    <scope>NUCLEOTIDE SEQUENCE</scope>
    <source>
        <strain evidence="2">Expedition CK06-06</strain>
    </source>
</reference>
<feature type="transmembrane region" description="Helical" evidence="1">
    <location>
        <begin position="82"/>
        <end position="101"/>
    </location>
</feature>
<accession>X1HNV8</accession>
<feature type="transmembrane region" description="Helical" evidence="1">
    <location>
        <begin position="20"/>
        <end position="38"/>
    </location>
</feature>
<feature type="transmembrane region" description="Helical" evidence="1">
    <location>
        <begin position="50"/>
        <end position="70"/>
    </location>
</feature>
<comment type="caution">
    <text evidence="2">The sequence shown here is derived from an EMBL/GenBank/DDBJ whole genome shotgun (WGS) entry which is preliminary data.</text>
</comment>
<dbReference type="EMBL" id="BARU01006365">
    <property type="protein sequence ID" value="GAH46953.1"/>
    <property type="molecule type" value="Genomic_DNA"/>
</dbReference>
<protein>
    <submittedName>
        <fullName evidence="2">Uncharacterized protein</fullName>
    </submittedName>
</protein>
<keyword evidence="1" id="KW-0472">Membrane</keyword>